<protein>
    <submittedName>
        <fullName evidence="3">Amidohydrolase family protein</fullName>
    </submittedName>
</protein>
<keyword evidence="1" id="KW-0456">Lyase</keyword>
<keyword evidence="4" id="KW-1185">Reference proteome</keyword>
<dbReference type="Gene3D" id="3.20.20.140">
    <property type="entry name" value="Metal-dependent hydrolases"/>
    <property type="match status" value="1"/>
</dbReference>
<name>A0ABT8AT47_9HYPH</name>
<dbReference type="InterPro" id="IPR032466">
    <property type="entry name" value="Metal_Hydrolase"/>
</dbReference>
<gene>
    <name evidence="3" type="ORF">QWZ18_20060</name>
</gene>
<organism evidence="3 4">
    <name type="scientific">Methylobacterium longum</name>
    <dbReference type="NCBI Taxonomy" id="767694"/>
    <lineage>
        <taxon>Bacteria</taxon>
        <taxon>Pseudomonadati</taxon>
        <taxon>Pseudomonadota</taxon>
        <taxon>Alphaproteobacteria</taxon>
        <taxon>Hyphomicrobiales</taxon>
        <taxon>Methylobacteriaceae</taxon>
        <taxon>Methylobacterium</taxon>
    </lineage>
</organism>
<comment type="caution">
    <text evidence="3">The sequence shown here is derived from an EMBL/GenBank/DDBJ whole genome shotgun (WGS) entry which is preliminary data.</text>
</comment>
<sequence>MIADSDPAAGAACPCCLPRRGFMRRLAGLGAAALTALPAAAAAEPLGYAGLVIDCHGHYTTEPPAMLAWRKRQIDAINDPAQAPSPADLKVSDDAVRDSVRARQLTLQSERGISLALFSPRAGGMGHHIGNARTSLDWSIVSNDMIHRVVSLHPRNFVGVCQLPQTPGVSPKNCTAELERCVTQLGFVGCNVNPDPSGGYWSDPPLSDRFWYPLWEKMVELDVPGMVHVSASANRNFHATGAHYINGDTSAFMQFVTSDLFKDFPTLRLIIPHGGGAVPYHWGRYRGLAQDLKRPPLSELMRNVFFDTCVYHQPGIDLLLKVVPHDNVLFASEMVGAVNGIDPETGHAYDDTKRYVEAAALPDGDRAKIYAGNALRVYPRLGGTLTAAGLTP</sequence>
<dbReference type="PANTHER" id="PTHR21240">
    <property type="entry name" value="2-AMINO-3-CARBOXYLMUCONATE-6-SEMIALDEHYDE DECARBOXYLASE"/>
    <property type="match status" value="1"/>
</dbReference>
<dbReference type="PANTHER" id="PTHR21240:SF28">
    <property type="entry name" value="ISO-OROTATE DECARBOXYLASE (EUROFUNG)"/>
    <property type="match status" value="1"/>
</dbReference>
<reference evidence="4" key="1">
    <citation type="journal article" date="2019" name="Int. J. Syst. Evol. Microbiol.">
        <title>The Global Catalogue of Microorganisms (GCM) 10K type strain sequencing project: providing services to taxonomists for standard genome sequencing and annotation.</title>
        <authorList>
            <consortium name="The Broad Institute Genomics Platform"/>
            <consortium name="The Broad Institute Genome Sequencing Center for Infectious Disease"/>
            <person name="Wu L."/>
            <person name="Ma J."/>
        </authorList>
    </citation>
    <scope>NUCLEOTIDE SEQUENCE [LARGE SCALE GENOMIC DNA]</scope>
    <source>
        <strain evidence="4">CECT 7806</strain>
    </source>
</reference>
<accession>A0ABT8AT47</accession>
<evidence type="ECO:0000259" key="2">
    <source>
        <dbReference type="Pfam" id="PF04909"/>
    </source>
</evidence>
<dbReference type="SUPFAM" id="SSF51556">
    <property type="entry name" value="Metallo-dependent hydrolases"/>
    <property type="match status" value="1"/>
</dbReference>
<dbReference type="Pfam" id="PF04909">
    <property type="entry name" value="Amidohydro_2"/>
    <property type="match status" value="1"/>
</dbReference>
<evidence type="ECO:0000313" key="3">
    <source>
        <dbReference type="EMBL" id="MDN3572910.1"/>
    </source>
</evidence>
<evidence type="ECO:0000256" key="1">
    <source>
        <dbReference type="ARBA" id="ARBA00023239"/>
    </source>
</evidence>
<dbReference type="InterPro" id="IPR006680">
    <property type="entry name" value="Amidohydro-rel"/>
</dbReference>
<dbReference type="InterPro" id="IPR032465">
    <property type="entry name" value="ACMSD"/>
</dbReference>
<dbReference type="PROSITE" id="PS51318">
    <property type="entry name" value="TAT"/>
    <property type="match status" value="1"/>
</dbReference>
<proteinExistence type="predicted"/>
<dbReference type="Proteomes" id="UP001244297">
    <property type="component" value="Unassembled WGS sequence"/>
</dbReference>
<evidence type="ECO:0000313" key="4">
    <source>
        <dbReference type="Proteomes" id="UP001244297"/>
    </source>
</evidence>
<feature type="domain" description="Amidohydrolase-related" evidence="2">
    <location>
        <begin position="53"/>
        <end position="379"/>
    </location>
</feature>
<dbReference type="InterPro" id="IPR006311">
    <property type="entry name" value="TAT_signal"/>
</dbReference>
<dbReference type="EMBL" id="JAUFPT010000062">
    <property type="protein sequence ID" value="MDN3572910.1"/>
    <property type="molecule type" value="Genomic_DNA"/>
</dbReference>